<keyword evidence="3" id="KW-1133">Transmembrane helix</keyword>
<feature type="signal peptide" evidence="4">
    <location>
        <begin position="1"/>
        <end position="43"/>
    </location>
</feature>
<gene>
    <name evidence="5" type="ORF">D3226_06190</name>
</gene>
<dbReference type="EMBL" id="QYAD01000002">
    <property type="protein sequence ID" value="MBL3689547.1"/>
    <property type="molecule type" value="Genomic_DNA"/>
</dbReference>
<evidence type="ECO:0000256" key="4">
    <source>
        <dbReference type="SAM" id="SignalP"/>
    </source>
</evidence>
<evidence type="ECO:0000313" key="5">
    <source>
        <dbReference type="EMBL" id="MBL3689547.1"/>
    </source>
</evidence>
<proteinExistence type="predicted"/>
<dbReference type="InterPro" id="IPR011050">
    <property type="entry name" value="Pectin_lyase_fold/virulence"/>
</dbReference>
<feature type="region of interest" description="Disordered" evidence="2">
    <location>
        <begin position="963"/>
        <end position="1001"/>
    </location>
</feature>
<evidence type="ECO:0008006" key="7">
    <source>
        <dbReference type="Google" id="ProtNLM"/>
    </source>
</evidence>
<comment type="caution">
    <text evidence="5">The sequence shown here is derived from an EMBL/GenBank/DDBJ whole genome shotgun (WGS) entry which is preliminary data.</text>
</comment>
<reference evidence="5 6" key="1">
    <citation type="submission" date="2018-09" db="EMBL/GenBank/DDBJ databases">
        <title>Comparative genomics of Leucobacter spp.</title>
        <authorList>
            <person name="Reis A.C."/>
            <person name="Kolvenbach B.A."/>
            <person name="Corvini P.F.X."/>
            <person name="Nunes O.C."/>
        </authorList>
    </citation>
    <scope>NUCLEOTIDE SEQUENCE [LARGE SCALE GENOMIC DNA]</scope>
    <source>
        <strain evidence="5 6">L-1</strain>
    </source>
</reference>
<feature type="region of interest" description="Disordered" evidence="2">
    <location>
        <begin position="630"/>
        <end position="650"/>
    </location>
</feature>
<feature type="compositionally biased region" description="Pro residues" evidence="2">
    <location>
        <begin position="968"/>
        <end position="985"/>
    </location>
</feature>
<keyword evidence="6" id="KW-1185">Reference proteome</keyword>
<keyword evidence="3" id="KW-0812">Transmembrane</keyword>
<feature type="chain" id="PRO_5047525712" description="Repeat protein (TIGR02543 family)" evidence="4">
    <location>
        <begin position="44"/>
        <end position="1035"/>
    </location>
</feature>
<dbReference type="Proteomes" id="UP001646141">
    <property type="component" value="Unassembled WGS sequence"/>
</dbReference>
<dbReference type="Pfam" id="PF09479">
    <property type="entry name" value="Flg_new"/>
    <property type="match status" value="6"/>
</dbReference>
<dbReference type="SMART" id="SM00710">
    <property type="entry name" value="PbH1"/>
    <property type="match status" value="7"/>
</dbReference>
<evidence type="ECO:0000256" key="1">
    <source>
        <dbReference type="ARBA" id="ARBA00004196"/>
    </source>
</evidence>
<keyword evidence="3" id="KW-0472">Membrane</keyword>
<organism evidence="5 6">
    <name type="scientific">Leucobacter chromiireducens subsp. chromiireducens</name>
    <dbReference type="NCBI Taxonomy" id="660067"/>
    <lineage>
        <taxon>Bacteria</taxon>
        <taxon>Bacillati</taxon>
        <taxon>Actinomycetota</taxon>
        <taxon>Actinomycetes</taxon>
        <taxon>Micrococcales</taxon>
        <taxon>Microbacteriaceae</taxon>
        <taxon>Leucobacter</taxon>
    </lineage>
</organism>
<dbReference type="InterPro" id="IPR042229">
    <property type="entry name" value="Listeria/Bacterioides_rpt_sf"/>
</dbReference>
<dbReference type="Gene3D" id="2.60.40.4270">
    <property type="entry name" value="Listeria-Bacteroides repeat domain"/>
    <property type="match status" value="5"/>
</dbReference>
<evidence type="ECO:0000313" key="6">
    <source>
        <dbReference type="Proteomes" id="UP001646141"/>
    </source>
</evidence>
<sequence length="1035" mass="105125">MGHNRESVFTTNRPRRGTRLAAVFGVVSALLVAPLVAGTAAHAAAATTVETAEELRDAFAAATTDTEIMLGASFPDELSASVKLANASGANIAVDGAGHTLLAPPSGKHFDVQAGGAGSVQLRNLALAPAEGRTNGGLQLTQNDAAEVTLSEMTISDLGATALNVGGSGSGSLRIEDVTLSGNTASSAAAFSFGRNNAGAETVMNNVSVTNNVGDGGYGYSGGAARAGAGSSGTLRIANSLFENNTFREGGSQPRGGAIALHNSNVQLVLENDLFQGNSTFSAGTPGSADGGAISVFNSSANTSGSLLVRNSSFIANEAGDDGAAIFIEGRNANSSRPFPANLTVTNSTFANNVSGDLGGSDTGGAIQASLRVDVNLSSNTFVGNTKANGRKGVDFGTHSTLDSTGFVRPIGTLTNNIFTRNDSVAGLTCSGGAGCGLPVAQQDAFMLGVFGTAAPVAAENGTTVFAGDSRGQQAAVPTVAIVPPLAADTHTASRAVADATALNADQRGVAYRAEGNQDAGSFTMDYVRFNATENGGSWAGLTPVLPGAQGSFLSDATATGGWFEVAAPGAPVPLPTTAPTPPAGTTFLGWFDSASGGTEVTTAVAAGQTVYAQFSAVTHTVTFDPANGESTFTAEVTDGDPVTQPADPDRDGFTFTGWTLDDAAYDFSAPVTSDLTLVAAWEEIPAVIHTVTFDPANGESTFTAEVTDGDPVAQPADPEREGFTFTGWTLEDAAYDFSTPVISDLTIVAGWEEIPATLYTVTFDPANGNDVFTTEVIDGDPVAQPADPQRDGFTFVEWTLDGAAYNFTAPVTADITLLAVWEEIPAVVHTVTFDPANGGDTFTAEVTDGDTVAKPADPTREGFTFVEWMLDGAAYDFTAPVTADITLLAVWEEISAVVHTVTFDPANGAAAFTAEVTDGDAVAKPADPTRDGFTFTGWTLESAAYDFAAPVTADITLVAGWEKASVPPGPGPGPTPPGPTPPTVDPATPQQPLERTGGAPIAPALGAAAVLLALGAGLIVARKRRAQPDTAADA</sequence>
<dbReference type="InterPro" id="IPR013378">
    <property type="entry name" value="InlB-like_B-rpt"/>
</dbReference>
<dbReference type="RefSeq" id="WP_202381577.1">
    <property type="nucleotide sequence ID" value="NZ_BAAAMA010000002.1"/>
</dbReference>
<accession>A0ABS1SN08</accession>
<name>A0ABS1SN08_9MICO</name>
<protein>
    <recommendedName>
        <fullName evidence="7">Repeat protein (TIGR02543 family)</fullName>
    </recommendedName>
</protein>
<dbReference type="SUPFAM" id="SSF51126">
    <property type="entry name" value="Pectin lyase-like"/>
    <property type="match status" value="1"/>
</dbReference>
<comment type="subcellular location">
    <subcellularLocation>
        <location evidence="1">Cell envelope</location>
    </subcellularLocation>
</comment>
<dbReference type="InterPro" id="IPR006626">
    <property type="entry name" value="PbH1"/>
</dbReference>
<feature type="transmembrane region" description="Helical" evidence="3">
    <location>
        <begin position="1002"/>
        <end position="1022"/>
    </location>
</feature>
<evidence type="ECO:0000256" key="3">
    <source>
        <dbReference type="SAM" id="Phobius"/>
    </source>
</evidence>
<evidence type="ECO:0000256" key="2">
    <source>
        <dbReference type="SAM" id="MobiDB-lite"/>
    </source>
</evidence>
<keyword evidence="4" id="KW-0732">Signal</keyword>
<dbReference type="NCBIfam" id="TIGR02543">
    <property type="entry name" value="List_Bact_rpt"/>
    <property type="match status" value="3"/>
</dbReference>